<sequence>MKKVFIVGLIVLFATITKAQINAITETGDEVVLYTDGTWKYLNDSTFEASEIPINNKQFVKGKNSTFLIKSTKLNIGIWMDPKSWSFTKGTLEDASEFEFEKKGEDLYAMLISEKIQIPIETLKIVALQNAKRVSSDIELVQEEYRNVNGIQVLMMQMKGTLQGMKFSYFGYYYSNSNGTIQLLAYTSENLFDNYKQDIELFLNGLTEL</sequence>
<evidence type="ECO:0000313" key="3">
    <source>
        <dbReference type="Proteomes" id="UP001302349"/>
    </source>
</evidence>
<dbReference type="Proteomes" id="UP001302349">
    <property type="component" value="Chromosome"/>
</dbReference>
<organism evidence="2 3">
    <name type="scientific">Imperialibacter roseus</name>
    <dbReference type="NCBI Taxonomy" id="1324217"/>
    <lineage>
        <taxon>Bacteria</taxon>
        <taxon>Pseudomonadati</taxon>
        <taxon>Bacteroidota</taxon>
        <taxon>Cytophagia</taxon>
        <taxon>Cytophagales</taxon>
        <taxon>Flammeovirgaceae</taxon>
        <taxon>Imperialibacter</taxon>
    </lineage>
</organism>
<feature type="chain" id="PRO_5046684459" evidence="1">
    <location>
        <begin position="20"/>
        <end position="209"/>
    </location>
</feature>
<dbReference type="RefSeq" id="WP_317490697.1">
    <property type="nucleotide sequence ID" value="NZ_CP136051.1"/>
</dbReference>
<proteinExistence type="predicted"/>
<dbReference type="EMBL" id="CP136051">
    <property type="protein sequence ID" value="WOK08051.1"/>
    <property type="molecule type" value="Genomic_DNA"/>
</dbReference>
<feature type="signal peptide" evidence="1">
    <location>
        <begin position="1"/>
        <end position="19"/>
    </location>
</feature>
<keyword evidence="1" id="KW-0732">Signal</keyword>
<keyword evidence="3" id="KW-1185">Reference proteome</keyword>
<name>A0ABZ0ITX2_9BACT</name>
<evidence type="ECO:0000313" key="2">
    <source>
        <dbReference type="EMBL" id="WOK08051.1"/>
    </source>
</evidence>
<protein>
    <submittedName>
        <fullName evidence="2">Uncharacterized protein</fullName>
    </submittedName>
</protein>
<evidence type="ECO:0000256" key="1">
    <source>
        <dbReference type="SAM" id="SignalP"/>
    </source>
</evidence>
<accession>A0ABZ0ITX2</accession>
<gene>
    <name evidence="2" type="ORF">RT717_05320</name>
</gene>
<reference evidence="2 3" key="1">
    <citation type="journal article" date="2023" name="Microbiol. Resour. Announc.">
        <title>Complete Genome Sequence of Imperialibacter roseus strain P4T.</title>
        <authorList>
            <person name="Tizabi D.R."/>
            <person name="Bachvaroff T."/>
            <person name="Hill R.T."/>
        </authorList>
    </citation>
    <scope>NUCLEOTIDE SEQUENCE [LARGE SCALE GENOMIC DNA]</scope>
    <source>
        <strain evidence="2 3">P4T</strain>
    </source>
</reference>